<dbReference type="InterPro" id="IPR057271">
    <property type="entry name" value="YagK_YfjJ_C"/>
</dbReference>
<evidence type="ECO:0000313" key="3">
    <source>
        <dbReference type="Proteomes" id="UP000515811"/>
    </source>
</evidence>
<name>A0A7G9RJD7_9BURK</name>
<organism evidence="2 3">
    <name type="scientific">Diaphorobacter ruginosibacter</name>
    <dbReference type="NCBI Taxonomy" id="1715720"/>
    <lineage>
        <taxon>Bacteria</taxon>
        <taxon>Pseudomonadati</taxon>
        <taxon>Pseudomonadota</taxon>
        <taxon>Betaproteobacteria</taxon>
        <taxon>Burkholderiales</taxon>
        <taxon>Comamonadaceae</taxon>
        <taxon>Diaphorobacter</taxon>
    </lineage>
</organism>
<dbReference type="AlphaFoldDB" id="A0A7G9RJD7"/>
<reference evidence="2 3" key="1">
    <citation type="submission" date="2020-08" db="EMBL/GenBank/DDBJ databases">
        <title>Genome sequence of Diaphorobacter ruginosibacter DSM 27467T.</title>
        <authorList>
            <person name="Hyun D.-W."/>
            <person name="Bae J.-W."/>
        </authorList>
    </citation>
    <scope>NUCLEOTIDE SEQUENCE [LARGE SCALE GENOMIC DNA]</scope>
    <source>
        <strain evidence="2 3">DSM 27467</strain>
    </source>
</reference>
<dbReference type="Proteomes" id="UP000515811">
    <property type="component" value="Chromosome"/>
</dbReference>
<dbReference type="Pfam" id="PF11726">
    <property type="entry name" value="YagK_YfjJ_C"/>
    <property type="match status" value="1"/>
</dbReference>
<keyword evidence="3" id="KW-1185">Reference proteome</keyword>
<feature type="domain" description="YagK/YfjJ C-terminal" evidence="1">
    <location>
        <begin position="46"/>
        <end position="215"/>
    </location>
</feature>
<sequence>MKRNPFNTNNRLHYDPFYQDHEVQINHGPLIEENLSRTLNCFNKALEKYPRVCAMRFDLHIPDNYFSAVLNDNDLVNKFFSSLRSQIQCSQHRSRKLGNRVHETDVRYTWVREVSSTGRVHYHLTLLLNHDAYAHIGDFNLESNNMYSRIHKAWARALGVLMDDLVGLIHIPQNPTYLIRRDDPQSFDEAFFRSSYLCKMATKEFGQGFHTFGCSRI</sequence>
<proteinExistence type="predicted"/>
<dbReference type="RefSeq" id="WP_187595985.1">
    <property type="nucleotide sequence ID" value="NZ_CP060714.1"/>
</dbReference>
<accession>A0A7G9RJD7</accession>
<protein>
    <submittedName>
        <fullName evidence="2">Inovirus Gp2 family protein</fullName>
    </submittedName>
</protein>
<gene>
    <name evidence="2" type="ORF">H9K76_13845</name>
</gene>
<dbReference type="KEGG" id="drg:H9K76_13845"/>
<evidence type="ECO:0000259" key="1">
    <source>
        <dbReference type="Pfam" id="PF11726"/>
    </source>
</evidence>
<dbReference type="EMBL" id="CP060714">
    <property type="protein sequence ID" value="QNN55712.1"/>
    <property type="molecule type" value="Genomic_DNA"/>
</dbReference>
<evidence type="ECO:0000313" key="2">
    <source>
        <dbReference type="EMBL" id="QNN55712.1"/>
    </source>
</evidence>